<comment type="caution">
    <text evidence="2">The sequence shown here is derived from an EMBL/GenBank/DDBJ whole genome shotgun (WGS) entry which is preliminary data.</text>
</comment>
<evidence type="ECO:0000256" key="1">
    <source>
        <dbReference type="SAM" id="MobiDB-lite"/>
    </source>
</evidence>
<name>A0AAD4DSL9_9AGAM</name>
<dbReference type="EMBL" id="JABBWK010000132">
    <property type="protein sequence ID" value="KAG1890724.1"/>
    <property type="molecule type" value="Genomic_DNA"/>
</dbReference>
<feature type="compositionally biased region" description="Low complexity" evidence="1">
    <location>
        <begin position="325"/>
        <end position="338"/>
    </location>
</feature>
<proteinExistence type="predicted"/>
<dbReference type="Gene3D" id="1.25.40.570">
    <property type="match status" value="1"/>
</dbReference>
<protein>
    <submittedName>
        <fullName evidence="2">Uncharacterized protein</fullName>
    </submittedName>
</protein>
<reference evidence="2" key="1">
    <citation type="journal article" date="2020" name="New Phytol.">
        <title>Comparative genomics reveals dynamic genome evolution in host specialist ectomycorrhizal fungi.</title>
        <authorList>
            <person name="Lofgren L.A."/>
            <person name="Nguyen N.H."/>
            <person name="Vilgalys R."/>
            <person name="Ruytinx J."/>
            <person name="Liao H.L."/>
            <person name="Branco S."/>
            <person name="Kuo A."/>
            <person name="LaButti K."/>
            <person name="Lipzen A."/>
            <person name="Andreopoulos W."/>
            <person name="Pangilinan J."/>
            <person name="Riley R."/>
            <person name="Hundley H."/>
            <person name="Na H."/>
            <person name="Barry K."/>
            <person name="Grigoriev I.V."/>
            <person name="Stajich J.E."/>
            <person name="Kennedy P.G."/>
        </authorList>
    </citation>
    <scope>NUCLEOTIDE SEQUENCE</scope>
    <source>
        <strain evidence="2">FC203</strain>
    </source>
</reference>
<keyword evidence="3" id="KW-1185">Reference proteome</keyword>
<dbReference type="GeneID" id="64672118"/>
<accession>A0AAD4DSL9</accession>
<feature type="region of interest" description="Disordered" evidence="1">
    <location>
        <begin position="325"/>
        <end position="344"/>
    </location>
</feature>
<dbReference type="RefSeq" id="XP_041217990.1">
    <property type="nucleotide sequence ID" value="XM_041377820.1"/>
</dbReference>
<organism evidence="2 3">
    <name type="scientific">Suillus fuscotomentosus</name>
    <dbReference type="NCBI Taxonomy" id="1912939"/>
    <lineage>
        <taxon>Eukaryota</taxon>
        <taxon>Fungi</taxon>
        <taxon>Dikarya</taxon>
        <taxon>Basidiomycota</taxon>
        <taxon>Agaricomycotina</taxon>
        <taxon>Agaricomycetes</taxon>
        <taxon>Agaricomycetidae</taxon>
        <taxon>Boletales</taxon>
        <taxon>Suillineae</taxon>
        <taxon>Suillaceae</taxon>
        <taxon>Suillus</taxon>
    </lineage>
</organism>
<evidence type="ECO:0000313" key="2">
    <source>
        <dbReference type="EMBL" id="KAG1890724.1"/>
    </source>
</evidence>
<dbReference type="AlphaFoldDB" id="A0AAD4DSL9"/>
<gene>
    <name evidence="2" type="ORF">F5891DRAFT_986817</name>
</gene>
<sequence length="428" mass="48004">MDGATLLVVAKGKLNSHVVRFYSNESNPLHFKFQSLVSCPADVPLELRLAYDSTFAQPALRIEVTPLPGTPTDLNSPLYCTALALLDTLHRYLWGALTHYQKCVQHDILIQNPNARQSSRKHSQSAAHLPALYDTLLQQNLLRIVEPYSVVEIEYVAKLEEYIEKIHYSDPYSLQLSAAVPRRSMAQTSHSKHSSQIAKLQCVIDSAEGGVLASFCPQIDIKNVWEFEERQLKVTEEESQARLRFDQQVARLTRQGAIEADTFLLADAHLPHKFPMQPDHPVSLYAFGTTSPSNVSPCTTSSTYAHSAIRFKAFQYSTVIQEQSQFQEQSQSQSHSSSVPQTRESPTFPFDICRASDHSAHHLAAASFRATHPAFKPFISPHKQFTKPALSESASDPFTSTRTQFAKPPPLTFFTTSLFANTSRRSLW</sequence>
<evidence type="ECO:0000313" key="3">
    <source>
        <dbReference type="Proteomes" id="UP001195769"/>
    </source>
</evidence>
<dbReference type="Proteomes" id="UP001195769">
    <property type="component" value="Unassembled WGS sequence"/>
</dbReference>